<evidence type="ECO:0000313" key="2">
    <source>
        <dbReference type="EMBL" id="AZU04909.1"/>
    </source>
</evidence>
<feature type="compositionally biased region" description="Pro residues" evidence="1">
    <location>
        <begin position="84"/>
        <end position="93"/>
    </location>
</feature>
<dbReference type="KEGG" id="gak:X907_2394"/>
<evidence type="ECO:0000313" key="3">
    <source>
        <dbReference type="Proteomes" id="UP000286954"/>
    </source>
</evidence>
<keyword evidence="2" id="KW-0969">Cilium</keyword>
<dbReference type="Proteomes" id="UP000286954">
    <property type="component" value="Chromosome"/>
</dbReference>
<dbReference type="InterPro" id="IPR052563">
    <property type="entry name" value="FliK"/>
</dbReference>
<organism evidence="2 3">
    <name type="scientific">Glycocaulis alkaliphilus</name>
    <dbReference type="NCBI Taxonomy" id="1434191"/>
    <lineage>
        <taxon>Bacteria</taxon>
        <taxon>Pseudomonadati</taxon>
        <taxon>Pseudomonadota</taxon>
        <taxon>Alphaproteobacteria</taxon>
        <taxon>Maricaulales</taxon>
        <taxon>Maricaulaceae</taxon>
        <taxon>Glycocaulis</taxon>
    </lineage>
</organism>
<feature type="region of interest" description="Disordered" evidence="1">
    <location>
        <begin position="404"/>
        <end position="429"/>
    </location>
</feature>
<feature type="compositionally biased region" description="Polar residues" evidence="1">
    <location>
        <begin position="410"/>
        <end position="429"/>
    </location>
</feature>
<dbReference type="InterPro" id="IPR038610">
    <property type="entry name" value="FliK-like_C_sf"/>
</dbReference>
<dbReference type="RefSeq" id="WP_127568250.1">
    <property type="nucleotide sequence ID" value="NZ_BMFB01000001.1"/>
</dbReference>
<dbReference type="Gene3D" id="3.30.750.140">
    <property type="match status" value="1"/>
</dbReference>
<feature type="compositionally biased region" description="Low complexity" evidence="1">
    <location>
        <begin position="251"/>
        <end position="277"/>
    </location>
</feature>
<dbReference type="CDD" id="cd17470">
    <property type="entry name" value="T3SS_Flik_C"/>
    <property type="match status" value="1"/>
</dbReference>
<keyword evidence="2" id="KW-0282">Flagellum</keyword>
<keyword evidence="3" id="KW-1185">Reference proteome</keyword>
<feature type="compositionally biased region" description="Polar residues" evidence="1">
    <location>
        <begin position="547"/>
        <end position="557"/>
    </location>
</feature>
<feature type="region of interest" description="Disordered" evidence="1">
    <location>
        <begin position="523"/>
        <end position="557"/>
    </location>
</feature>
<accession>A0A3T0EC87</accession>
<dbReference type="PANTHER" id="PTHR37533:SF2">
    <property type="entry name" value="FLAGELLAR HOOK-LENGTH CONTROL PROTEIN"/>
    <property type="match status" value="1"/>
</dbReference>
<feature type="region of interest" description="Disordered" evidence="1">
    <location>
        <begin position="77"/>
        <end position="377"/>
    </location>
</feature>
<name>A0A3T0EC87_9PROT</name>
<feature type="compositionally biased region" description="Basic and acidic residues" evidence="1">
    <location>
        <begin position="535"/>
        <end position="544"/>
    </location>
</feature>
<feature type="compositionally biased region" description="Low complexity" evidence="1">
    <location>
        <begin position="285"/>
        <end position="298"/>
    </location>
</feature>
<dbReference type="InterPro" id="IPR021136">
    <property type="entry name" value="Flagellar_hook_control-like_C"/>
</dbReference>
<feature type="compositionally biased region" description="Basic and acidic residues" evidence="1">
    <location>
        <begin position="182"/>
        <end position="198"/>
    </location>
</feature>
<dbReference type="PANTHER" id="PTHR37533">
    <property type="entry name" value="FLAGELLAR HOOK-LENGTH CONTROL PROTEIN"/>
    <property type="match status" value="1"/>
</dbReference>
<reference evidence="2 3" key="1">
    <citation type="submission" date="2016-12" db="EMBL/GenBank/DDBJ databases">
        <title>The genome of dimorphic prosthecate Glycocaulis alkaliphilus 6b-8t, isolated from crude oil dictates its adaptability in petroleum environments.</title>
        <authorList>
            <person name="Wu X.-L."/>
            <person name="Geng S."/>
        </authorList>
    </citation>
    <scope>NUCLEOTIDE SEQUENCE [LARGE SCALE GENOMIC DNA]</scope>
    <source>
        <strain evidence="2 3">6B-8</strain>
    </source>
</reference>
<dbReference type="AlphaFoldDB" id="A0A3T0EC87"/>
<sequence>MLPGYAIADTLFAALSAGRGEAARTAAGDTGEAGGFEALLRDEAGGNNAPAKSSAGQTGGQAKLVDVSAEINTEASAEITGQPAPAPSVAPEPDPLELPVSVEGSHVEDSLDDGQAQDGTDPAIIVMPPETGAAPGNVESIATDEPEPSNIRAHSLTEGESPAAGMQNGAAEADMADADTAEDSRPDEARDTTGKADAGKSAGAEPAAPAAPAAPSSDAAQGTGKPAEAPANQAAQPSHAEPGQPKAASGQQAPVQPQTPAQAQAAAPQSAPAADPAGGTRAPEAAQTASTNAQQAKADLIAQPGKAEGDVPNTAALRRETGRGMTRGPEGLAQARAAAEKAETGAKDAPVQARSSATLPANPAPSQAPATPPQPAAPAVSMAAMLTALQSGIAAPEALEASEATELRLESSSPLLARNESASVAGTRTTSAMPHLRMASGHVAELGQMIARRFADGSRSFDIRLDPPELGRVQVRLEIGADRSVQAMLTAEKPEALAELQRNARELEKALADAGLDLGENGIGFALSEGGSDEQAERDPEERGAQPSITSNLTISEESISAPVSRYGFLMTGRTGVDMRI</sequence>
<keyword evidence="2" id="KW-0966">Cell projection</keyword>
<dbReference type="Pfam" id="PF02120">
    <property type="entry name" value="Flg_hook"/>
    <property type="match status" value="1"/>
</dbReference>
<gene>
    <name evidence="2" type="ORF">X907_2394</name>
</gene>
<feature type="compositionally biased region" description="Low complexity" evidence="1">
    <location>
        <begin position="199"/>
        <end position="237"/>
    </location>
</feature>
<feature type="compositionally biased region" description="Low complexity" evidence="1">
    <location>
        <begin position="360"/>
        <end position="369"/>
    </location>
</feature>
<evidence type="ECO:0000256" key="1">
    <source>
        <dbReference type="SAM" id="MobiDB-lite"/>
    </source>
</evidence>
<proteinExistence type="predicted"/>
<dbReference type="EMBL" id="CP018911">
    <property type="protein sequence ID" value="AZU04909.1"/>
    <property type="molecule type" value="Genomic_DNA"/>
</dbReference>
<dbReference type="OrthoDB" id="7203912at2"/>
<protein>
    <submittedName>
        <fullName evidence="2">Flagellar hook-length control protein</fullName>
    </submittedName>
</protein>